<reference evidence="6 7" key="1">
    <citation type="submission" date="2018-09" db="EMBL/GenBank/DDBJ databases">
        <title>YIM PH 21725 draft genome.</title>
        <authorList>
            <person name="Miao C."/>
        </authorList>
    </citation>
    <scope>NUCLEOTIDE SEQUENCE [LARGE SCALE GENOMIC DNA]</scope>
    <source>
        <strain evidence="7">YIM PH21725</strain>
    </source>
</reference>
<sequence>MHVKLVCAIGSATSGTAKSSATPGPTCNYRLPDGTARPGCNLSADRQPCRTIVSNIVTRDGSCTSRMRHGMLMDRHAVCRRSARRGVSVGRSARDTAYEHLQRGIADGEYPAGSWLREEDIAVAAGVSRTPVREAIQRLSAQGLVRIERHRGAVVIGWTASDLDNIYDLRLVLECFGIRQTTERKALLDEDALLAICDECDTLLATEGPQAGQLGQLCIDFHLTLYRGNRQLVAMLPATLDPPFVREAFHHHTRADLSRAFAQHREILEAIRLGDADWAEGIMRAHLRAGRHSLTRMEWTRPEDGQSASAATPDEPGSDRATA</sequence>
<organism evidence="6 7">
    <name type="scientific">Amycolatopsis panacis</name>
    <dbReference type="NCBI Taxonomy" id="2340917"/>
    <lineage>
        <taxon>Bacteria</taxon>
        <taxon>Bacillati</taxon>
        <taxon>Actinomycetota</taxon>
        <taxon>Actinomycetes</taxon>
        <taxon>Pseudonocardiales</taxon>
        <taxon>Pseudonocardiaceae</taxon>
        <taxon>Amycolatopsis</taxon>
    </lineage>
</organism>
<dbReference type="SMART" id="SM00345">
    <property type="entry name" value="HTH_GNTR"/>
    <property type="match status" value="1"/>
</dbReference>
<evidence type="ECO:0000256" key="3">
    <source>
        <dbReference type="ARBA" id="ARBA00023163"/>
    </source>
</evidence>
<comment type="caution">
    <text evidence="6">The sequence shown here is derived from an EMBL/GenBank/DDBJ whole genome shotgun (WGS) entry which is preliminary data.</text>
</comment>
<dbReference type="Gene3D" id="1.20.120.530">
    <property type="entry name" value="GntR ligand-binding domain-like"/>
    <property type="match status" value="1"/>
</dbReference>
<dbReference type="EMBL" id="QZFV01000088">
    <property type="protein sequence ID" value="RJQ84212.1"/>
    <property type="molecule type" value="Genomic_DNA"/>
</dbReference>
<dbReference type="Gene3D" id="1.10.10.10">
    <property type="entry name" value="Winged helix-like DNA-binding domain superfamily/Winged helix DNA-binding domain"/>
    <property type="match status" value="1"/>
</dbReference>
<dbReference type="SMART" id="SM00895">
    <property type="entry name" value="FCD"/>
    <property type="match status" value="1"/>
</dbReference>
<dbReference type="InterPro" id="IPR008920">
    <property type="entry name" value="TF_FadR/GntR_C"/>
</dbReference>
<dbReference type="InterPro" id="IPR011711">
    <property type="entry name" value="GntR_C"/>
</dbReference>
<dbReference type="PROSITE" id="PS50949">
    <property type="entry name" value="HTH_GNTR"/>
    <property type="match status" value="1"/>
</dbReference>
<keyword evidence="2" id="KW-0238">DNA-binding</keyword>
<dbReference type="PANTHER" id="PTHR43537:SF24">
    <property type="entry name" value="GLUCONATE OPERON TRANSCRIPTIONAL REPRESSOR"/>
    <property type="match status" value="1"/>
</dbReference>
<accession>A0A419I2M0</accession>
<proteinExistence type="predicted"/>
<dbReference type="GO" id="GO:0003677">
    <property type="term" value="F:DNA binding"/>
    <property type="evidence" value="ECO:0007669"/>
    <property type="project" value="UniProtKB-KW"/>
</dbReference>
<evidence type="ECO:0000313" key="6">
    <source>
        <dbReference type="EMBL" id="RJQ84212.1"/>
    </source>
</evidence>
<protein>
    <submittedName>
        <fullName evidence="6">GntR family transcriptional regulator</fullName>
    </submittedName>
</protein>
<keyword evidence="7" id="KW-1185">Reference proteome</keyword>
<keyword evidence="3" id="KW-0804">Transcription</keyword>
<feature type="region of interest" description="Disordered" evidence="4">
    <location>
        <begin position="298"/>
        <end position="323"/>
    </location>
</feature>
<evidence type="ECO:0000259" key="5">
    <source>
        <dbReference type="PROSITE" id="PS50949"/>
    </source>
</evidence>
<dbReference type="Pfam" id="PF07729">
    <property type="entry name" value="FCD"/>
    <property type="match status" value="1"/>
</dbReference>
<dbReference type="CDD" id="cd07377">
    <property type="entry name" value="WHTH_GntR"/>
    <property type="match status" value="1"/>
</dbReference>
<dbReference type="Pfam" id="PF00392">
    <property type="entry name" value="GntR"/>
    <property type="match status" value="1"/>
</dbReference>
<evidence type="ECO:0000313" key="7">
    <source>
        <dbReference type="Proteomes" id="UP000285112"/>
    </source>
</evidence>
<evidence type="ECO:0000256" key="4">
    <source>
        <dbReference type="SAM" id="MobiDB-lite"/>
    </source>
</evidence>
<dbReference type="PANTHER" id="PTHR43537">
    <property type="entry name" value="TRANSCRIPTIONAL REGULATOR, GNTR FAMILY"/>
    <property type="match status" value="1"/>
</dbReference>
<dbReference type="SUPFAM" id="SSF46785">
    <property type="entry name" value="Winged helix' DNA-binding domain"/>
    <property type="match status" value="1"/>
</dbReference>
<dbReference type="InterPro" id="IPR000524">
    <property type="entry name" value="Tscrpt_reg_HTH_GntR"/>
</dbReference>
<dbReference type="InterPro" id="IPR036388">
    <property type="entry name" value="WH-like_DNA-bd_sf"/>
</dbReference>
<dbReference type="AlphaFoldDB" id="A0A419I2M0"/>
<name>A0A419I2M0_9PSEU</name>
<evidence type="ECO:0000256" key="2">
    <source>
        <dbReference type="ARBA" id="ARBA00023125"/>
    </source>
</evidence>
<gene>
    <name evidence="6" type="ORF">D5S19_17955</name>
</gene>
<dbReference type="InterPro" id="IPR036390">
    <property type="entry name" value="WH_DNA-bd_sf"/>
</dbReference>
<dbReference type="GO" id="GO:0003700">
    <property type="term" value="F:DNA-binding transcription factor activity"/>
    <property type="evidence" value="ECO:0007669"/>
    <property type="project" value="InterPro"/>
</dbReference>
<dbReference type="Proteomes" id="UP000285112">
    <property type="component" value="Unassembled WGS sequence"/>
</dbReference>
<keyword evidence="1" id="KW-0805">Transcription regulation</keyword>
<dbReference type="SUPFAM" id="SSF48008">
    <property type="entry name" value="GntR ligand-binding domain-like"/>
    <property type="match status" value="1"/>
</dbReference>
<evidence type="ECO:0000256" key="1">
    <source>
        <dbReference type="ARBA" id="ARBA00023015"/>
    </source>
</evidence>
<feature type="domain" description="HTH gntR-type" evidence="5">
    <location>
        <begin position="91"/>
        <end position="158"/>
    </location>
</feature>